<evidence type="ECO:0000313" key="4">
    <source>
        <dbReference type="Proteomes" id="UP000186292"/>
    </source>
</evidence>
<evidence type="ECO:0008006" key="5">
    <source>
        <dbReference type="Google" id="ProtNLM"/>
    </source>
</evidence>
<feature type="signal peptide" evidence="2">
    <location>
        <begin position="1"/>
        <end position="27"/>
    </location>
</feature>
<dbReference type="EMBL" id="FTOF01000003">
    <property type="protein sequence ID" value="SIS43464.1"/>
    <property type="molecule type" value="Genomic_DNA"/>
</dbReference>
<evidence type="ECO:0000313" key="3">
    <source>
        <dbReference type="EMBL" id="SIS43464.1"/>
    </source>
</evidence>
<keyword evidence="4" id="KW-1185">Reference proteome</keyword>
<organism evidence="3 4">
    <name type="scientific">Corynebacterium appendicis CIP 107643</name>
    <dbReference type="NCBI Taxonomy" id="1161099"/>
    <lineage>
        <taxon>Bacteria</taxon>
        <taxon>Bacillati</taxon>
        <taxon>Actinomycetota</taxon>
        <taxon>Actinomycetes</taxon>
        <taxon>Mycobacteriales</taxon>
        <taxon>Corynebacteriaceae</taxon>
        <taxon>Corynebacterium</taxon>
    </lineage>
</organism>
<dbReference type="OrthoDB" id="4426422at2"/>
<feature type="transmembrane region" description="Helical" evidence="1">
    <location>
        <begin position="104"/>
        <end position="123"/>
    </location>
</feature>
<evidence type="ECO:0000256" key="2">
    <source>
        <dbReference type="SAM" id="SignalP"/>
    </source>
</evidence>
<gene>
    <name evidence="3" type="ORF">SAMN05444817_103189</name>
</gene>
<dbReference type="Proteomes" id="UP000186292">
    <property type="component" value="Unassembled WGS sequence"/>
</dbReference>
<proteinExistence type="predicted"/>
<keyword evidence="1" id="KW-0812">Transmembrane</keyword>
<accession>A0A1N7J2D8</accession>
<sequence length="138" mass="14695">MRKFRNAALAAVTASAVAFGGTAVATADTQPDESRGYFTSGSSQDGDTPIKDLIGAIGKGPGLGGVGDKTDADTEADLRDAFGDETYDENLPQWMRLWRDSIDWFALGTIVAGVVGAANWALYNGYLPQIDWKTMTLK</sequence>
<keyword evidence="1" id="KW-0472">Membrane</keyword>
<reference evidence="4" key="1">
    <citation type="submission" date="2017-01" db="EMBL/GenBank/DDBJ databases">
        <authorList>
            <person name="Varghese N."/>
            <person name="Submissions S."/>
        </authorList>
    </citation>
    <scope>NUCLEOTIDE SEQUENCE [LARGE SCALE GENOMIC DNA]</scope>
    <source>
        <strain evidence="4">DSM 44531</strain>
    </source>
</reference>
<keyword evidence="2" id="KW-0732">Signal</keyword>
<name>A0A1N7J2D8_9CORY</name>
<evidence type="ECO:0000256" key="1">
    <source>
        <dbReference type="SAM" id="Phobius"/>
    </source>
</evidence>
<dbReference type="RefSeq" id="WP_076598796.1">
    <property type="nucleotide sequence ID" value="NZ_CP046976.1"/>
</dbReference>
<feature type="chain" id="PRO_5012658913" description="Or membrane protein" evidence="2">
    <location>
        <begin position="28"/>
        <end position="138"/>
    </location>
</feature>
<dbReference type="STRING" id="1161099.SAMN05444817_103189"/>
<keyword evidence="1" id="KW-1133">Transmembrane helix</keyword>
<protein>
    <recommendedName>
        <fullName evidence="5">Or membrane protein</fullName>
    </recommendedName>
</protein>
<dbReference type="AlphaFoldDB" id="A0A1N7J2D8"/>